<feature type="domain" description="Gram-positive cocci surface proteins LPxTG" evidence="8">
    <location>
        <begin position="158"/>
        <end position="193"/>
    </location>
</feature>
<comment type="subcellular location">
    <subcellularLocation>
        <location evidence="1">Secreted</location>
        <location evidence="1">Cell wall</location>
        <topology evidence="1">Peptidoglycan-anchor</topology>
    </subcellularLocation>
</comment>
<organism evidence="9 10">
    <name type="scientific">Metaplanococcus flavidus</name>
    <dbReference type="NCBI Taxonomy" id="569883"/>
    <lineage>
        <taxon>Bacteria</taxon>
        <taxon>Bacillati</taxon>
        <taxon>Bacillota</taxon>
        <taxon>Bacilli</taxon>
        <taxon>Bacillales</taxon>
        <taxon>Caryophanaceae</taxon>
        <taxon>Metaplanococcus</taxon>
    </lineage>
</organism>
<comment type="caution">
    <text evidence="9">The sequence shown here is derived from an EMBL/GenBank/DDBJ whole genome shotgun (WGS) entry which is preliminary data.</text>
</comment>
<proteinExistence type="predicted"/>
<evidence type="ECO:0000256" key="5">
    <source>
        <dbReference type="ARBA" id="ARBA00023088"/>
    </source>
</evidence>
<evidence type="ECO:0000256" key="4">
    <source>
        <dbReference type="ARBA" id="ARBA00022729"/>
    </source>
</evidence>
<protein>
    <submittedName>
        <fullName evidence="9">LPXTG cell wall anchor domain-containing protein</fullName>
    </submittedName>
</protein>
<gene>
    <name evidence="9" type="ORF">ACFQ1X_13560</name>
</gene>
<keyword evidence="3" id="KW-0964">Secreted</keyword>
<evidence type="ECO:0000256" key="1">
    <source>
        <dbReference type="ARBA" id="ARBA00004168"/>
    </source>
</evidence>
<name>A0ABW3LH33_9BACL</name>
<evidence type="ECO:0000313" key="10">
    <source>
        <dbReference type="Proteomes" id="UP001597109"/>
    </source>
</evidence>
<dbReference type="EMBL" id="JBHTKI010000022">
    <property type="protein sequence ID" value="MFD1032462.1"/>
    <property type="molecule type" value="Genomic_DNA"/>
</dbReference>
<feature type="signal peptide" evidence="7">
    <location>
        <begin position="1"/>
        <end position="24"/>
    </location>
</feature>
<evidence type="ECO:0000256" key="3">
    <source>
        <dbReference type="ARBA" id="ARBA00022525"/>
    </source>
</evidence>
<evidence type="ECO:0000256" key="2">
    <source>
        <dbReference type="ARBA" id="ARBA00022512"/>
    </source>
</evidence>
<keyword evidence="6" id="KW-0812">Transmembrane</keyword>
<keyword evidence="2" id="KW-0134">Cell wall</keyword>
<dbReference type="Pfam" id="PF00746">
    <property type="entry name" value="Gram_pos_anchor"/>
    <property type="match status" value="1"/>
</dbReference>
<keyword evidence="10" id="KW-1185">Reference proteome</keyword>
<feature type="chain" id="PRO_5046440092" evidence="7">
    <location>
        <begin position="25"/>
        <end position="196"/>
    </location>
</feature>
<keyword evidence="5" id="KW-0572">Peptidoglycan-anchor</keyword>
<feature type="transmembrane region" description="Helical" evidence="6">
    <location>
        <begin position="170"/>
        <end position="190"/>
    </location>
</feature>
<dbReference type="Proteomes" id="UP001597109">
    <property type="component" value="Unassembled WGS sequence"/>
</dbReference>
<evidence type="ECO:0000313" key="9">
    <source>
        <dbReference type="EMBL" id="MFD1032462.1"/>
    </source>
</evidence>
<dbReference type="NCBIfam" id="TIGR01167">
    <property type="entry name" value="LPXTG_anchor"/>
    <property type="match status" value="1"/>
</dbReference>
<keyword evidence="6" id="KW-0472">Membrane</keyword>
<evidence type="ECO:0000259" key="8">
    <source>
        <dbReference type="Pfam" id="PF00746"/>
    </source>
</evidence>
<dbReference type="RefSeq" id="WP_144838241.1">
    <property type="nucleotide sequence ID" value="NZ_JBHTKI010000022.1"/>
</dbReference>
<dbReference type="InterPro" id="IPR019931">
    <property type="entry name" value="LPXTG_anchor"/>
</dbReference>
<keyword evidence="4 7" id="KW-0732">Signal</keyword>
<evidence type="ECO:0000256" key="7">
    <source>
        <dbReference type="SAM" id="SignalP"/>
    </source>
</evidence>
<accession>A0ABW3LH33</accession>
<reference evidence="10" key="1">
    <citation type="journal article" date="2019" name="Int. J. Syst. Evol. Microbiol.">
        <title>The Global Catalogue of Microorganisms (GCM) 10K type strain sequencing project: providing services to taxonomists for standard genome sequencing and annotation.</title>
        <authorList>
            <consortium name="The Broad Institute Genomics Platform"/>
            <consortium name="The Broad Institute Genome Sequencing Center for Infectious Disease"/>
            <person name="Wu L."/>
            <person name="Ma J."/>
        </authorList>
    </citation>
    <scope>NUCLEOTIDE SEQUENCE [LARGE SCALE GENOMIC DNA]</scope>
    <source>
        <strain evidence="10">CCUG 56756</strain>
    </source>
</reference>
<keyword evidence="6" id="KW-1133">Transmembrane helix</keyword>
<sequence>MLKKSVAAVIVLVMLTGLQMPVFADNHGEPPVRELEQQFRDLIYNLETAQDYEVVEYDSMARLEEEFRSIMVWPLADHYLETYFEERDGTAYIIPMDGPVQLNLDEDYTLEKVDDNTYELTQQGESALRGEYTLTITYSYEAGKWVFGDRMDHVSSSENGGELPDTATSLPSMMALGGIVMGLGALLLFFRRKSLV</sequence>
<evidence type="ECO:0000256" key="6">
    <source>
        <dbReference type="SAM" id="Phobius"/>
    </source>
</evidence>